<organism evidence="1 2">
    <name type="scientific">Trichothecium roseum</name>
    <dbReference type="NCBI Taxonomy" id="47278"/>
    <lineage>
        <taxon>Eukaryota</taxon>
        <taxon>Fungi</taxon>
        <taxon>Dikarya</taxon>
        <taxon>Ascomycota</taxon>
        <taxon>Pezizomycotina</taxon>
        <taxon>Sordariomycetes</taxon>
        <taxon>Hypocreomycetidae</taxon>
        <taxon>Hypocreales</taxon>
        <taxon>Hypocreales incertae sedis</taxon>
        <taxon>Trichothecium</taxon>
    </lineage>
</organism>
<dbReference type="Proteomes" id="UP001163324">
    <property type="component" value="Chromosome 3"/>
</dbReference>
<evidence type="ECO:0000313" key="2">
    <source>
        <dbReference type="Proteomes" id="UP001163324"/>
    </source>
</evidence>
<accession>A0ACC0V4H7</accession>
<protein>
    <submittedName>
        <fullName evidence="1">Uncharacterized protein</fullName>
    </submittedName>
</protein>
<sequence length="139" mass="14207">MKFSTMTAALLAGVAAAATENVDISDLTVRKTSGEPTTIQSVSFKLKGDDADGLACEASNPAFPSEVITCGESKYRFVISAGEPADESEFGLRVYHELGTAVGSTGFGNVPTYCRAGGAGPNDFVCQQTGAATIVATTA</sequence>
<name>A0ACC0V4H7_9HYPO</name>
<evidence type="ECO:0000313" key="1">
    <source>
        <dbReference type="EMBL" id="KAI9901062.1"/>
    </source>
</evidence>
<dbReference type="EMBL" id="CM047942">
    <property type="protein sequence ID" value="KAI9901062.1"/>
    <property type="molecule type" value="Genomic_DNA"/>
</dbReference>
<reference evidence="1" key="1">
    <citation type="submission" date="2022-10" db="EMBL/GenBank/DDBJ databases">
        <title>Complete Genome of Trichothecium roseum strain YXFP-22015, a Plant Pathogen Isolated from Citrus.</title>
        <authorList>
            <person name="Wang Y."/>
            <person name="Zhu L."/>
        </authorList>
    </citation>
    <scope>NUCLEOTIDE SEQUENCE</scope>
    <source>
        <strain evidence="1">YXFP-22015</strain>
    </source>
</reference>
<gene>
    <name evidence="1" type="ORF">N3K66_002879</name>
</gene>
<proteinExistence type="predicted"/>
<keyword evidence="2" id="KW-1185">Reference proteome</keyword>
<comment type="caution">
    <text evidence="1">The sequence shown here is derived from an EMBL/GenBank/DDBJ whole genome shotgun (WGS) entry which is preliminary data.</text>
</comment>